<reference evidence="2" key="1">
    <citation type="submission" date="2018-11" db="EMBL/GenBank/DDBJ databases">
        <authorList>
            <consortium name="Pathogen Informatics"/>
        </authorList>
    </citation>
    <scope>NUCLEOTIDE SEQUENCE</scope>
</reference>
<evidence type="ECO:0000313" key="3">
    <source>
        <dbReference type="Proteomes" id="UP000784294"/>
    </source>
</evidence>
<dbReference type="Proteomes" id="UP000784294">
    <property type="component" value="Unassembled WGS sequence"/>
</dbReference>
<gene>
    <name evidence="2" type="ORF">PXEA_LOCUS19435</name>
</gene>
<organism evidence="2 3">
    <name type="scientific">Protopolystoma xenopodis</name>
    <dbReference type="NCBI Taxonomy" id="117903"/>
    <lineage>
        <taxon>Eukaryota</taxon>
        <taxon>Metazoa</taxon>
        <taxon>Spiralia</taxon>
        <taxon>Lophotrochozoa</taxon>
        <taxon>Platyhelminthes</taxon>
        <taxon>Monogenea</taxon>
        <taxon>Polyopisthocotylea</taxon>
        <taxon>Polystomatidea</taxon>
        <taxon>Polystomatidae</taxon>
        <taxon>Protopolystoma</taxon>
    </lineage>
</organism>
<evidence type="ECO:0000256" key="1">
    <source>
        <dbReference type="SAM" id="MobiDB-lite"/>
    </source>
</evidence>
<dbReference type="EMBL" id="CAAALY010077445">
    <property type="protein sequence ID" value="VEL25995.1"/>
    <property type="molecule type" value="Genomic_DNA"/>
</dbReference>
<dbReference type="AlphaFoldDB" id="A0A448X238"/>
<protein>
    <submittedName>
        <fullName evidence="2">Uncharacterized protein</fullName>
    </submittedName>
</protein>
<comment type="caution">
    <text evidence="2">The sequence shown here is derived from an EMBL/GenBank/DDBJ whole genome shotgun (WGS) entry which is preliminary data.</text>
</comment>
<name>A0A448X238_9PLAT</name>
<proteinExistence type="predicted"/>
<sequence length="153" mass="17363">MEMEKESEKGMEMERKLDGESEREMEKKKEIKRGKEMKQKWKNESDRIWSKAAGFDPVARNEEDGPIKPVVQHDLFVSNVNETMRIAQFGGSHFIRLHESRLSPRVSSKLFVGMTLFPLGSVSSCDGAKLAAFVNCRLNVKLESGPSLVSRMS</sequence>
<feature type="region of interest" description="Disordered" evidence="1">
    <location>
        <begin position="1"/>
        <end position="43"/>
    </location>
</feature>
<accession>A0A448X238</accession>
<evidence type="ECO:0000313" key="2">
    <source>
        <dbReference type="EMBL" id="VEL25995.1"/>
    </source>
</evidence>
<keyword evidence="3" id="KW-1185">Reference proteome</keyword>